<reference evidence="1" key="2">
    <citation type="submission" date="2022-01" db="EMBL/GenBank/DDBJ databases">
        <authorList>
            <person name="Yamashiro T."/>
            <person name="Shiraishi A."/>
            <person name="Satake H."/>
            <person name="Nakayama K."/>
        </authorList>
    </citation>
    <scope>NUCLEOTIDE SEQUENCE</scope>
</reference>
<gene>
    <name evidence="1" type="ORF">Tco_1032895</name>
</gene>
<evidence type="ECO:0000313" key="1">
    <source>
        <dbReference type="EMBL" id="GJT73609.1"/>
    </source>
</evidence>
<dbReference type="EMBL" id="BQNB010018366">
    <property type="protein sequence ID" value="GJT73609.1"/>
    <property type="molecule type" value="Genomic_DNA"/>
</dbReference>
<dbReference type="Proteomes" id="UP001151760">
    <property type="component" value="Unassembled WGS sequence"/>
</dbReference>
<sequence length="99" mass="10682">MSPALTVGKAKEVKNFRAQEGRKIANLDVDAEVALIDETQERFNEEMLFDVQVDLQGEEVVAEKEVAEKEGSVADLVTTAGKVVTTASVTTTVDELTLA</sequence>
<reference evidence="1" key="1">
    <citation type="journal article" date="2022" name="Int. J. Mol. Sci.">
        <title>Draft Genome of Tanacetum Coccineum: Genomic Comparison of Closely Related Tanacetum-Family Plants.</title>
        <authorList>
            <person name="Yamashiro T."/>
            <person name="Shiraishi A."/>
            <person name="Nakayama K."/>
            <person name="Satake H."/>
        </authorList>
    </citation>
    <scope>NUCLEOTIDE SEQUENCE</scope>
</reference>
<evidence type="ECO:0000313" key="2">
    <source>
        <dbReference type="Proteomes" id="UP001151760"/>
    </source>
</evidence>
<keyword evidence="2" id="KW-1185">Reference proteome</keyword>
<organism evidence="1 2">
    <name type="scientific">Tanacetum coccineum</name>
    <dbReference type="NCBI Taxonomy" id="301880"/>
    <lineage>
        <taxon>Eukaryota</taxon>
        <taxon>Viridiplantae</taxon>
        <taxon>Streptophyta</taxon>
        <taxon>Embryophyta</taxon>
        <taxon>Tracheophyta</taxon>
        <taxon>Spermatophyta</taxon>
        <taxon>Magnoliopsida</taxon>
        <taxon>eudicotyledons</taxon>
        <taxon>Gunneridae</taxon>
        <taxon>Pentapetalae</taxon>
        <taxon>asterids</taxon>
        <taxon>campanulids</taxon>
        <taxon>Asterales</taxon>
        <taxon>Asteraceae</taxon>
        <taxon>Asteroideae</taxon>
        <taxon>Anthemideae</taxon>
        <taxon>Anthemidinae</taxon>
        <taxon>Tanacetum</taxon>
    </lineage>
</organism>
<comment type="caution">
    <text evidence="1">The sequence shown here is derived from an EMBL/GenBank/DDBJ whole genome shotgun (WGS) entry which is preliminary data.</text>
</comment>
<accession>A0ABQ5GET2</accession>
<proteinExistence type="predicted"/>
<name>A0ABQ5GET2_9ASTR</name>
<protein>
    <submittedName>
        <fullName evidence="1">Uncharacterized protein</fullName>
    </submittedName>
</protein>